<evidence type="ECO:0000256" key="1">
    <source>
        <dbReference type="ARBA" id="ARBA00004141"/>
    </source>
</evidence>
<dbReference type="PANTHER" id="PTHR31064">
    <property type="entry name" value="POTASSIUM TRANSPORT PROTEIN DDB_G0292412-RELATED"/>
    <property type="match status" value="1"/>
</dbReference>
<feature type="transmembrane region" description="Helical" evidence="11">
    <location>
        <begin position="781"/>
        <end position="801"/>
    </location>
</feature>
<dbReference type="InterPro" id="IPR015958">
    <property type="entry name" value="Trk1_fungi"/>
</dbReference>
<feature type="transmembrane region" description="Helical" evidence="11">
    <location>
        <begin position="106"/>
        <end position="131"/>
    </location>
</feature>
<keyword evidence="9 11" id="KW-0472">Membrane</keyword>
<evidence type="ECO:0000256" key="7">
    <source>
        <dbReference type="ARBA" id="ARBA00022989"/>
    </source>
</evidence>
<dbReference type="GO" id="GO:1990573">
    <property type="term" value="P:potassium ion import across plasma membrane"/>
    <property type="evidence" value="ECO:0007669"/>
    <property type="project" value="TreeGrafter"/>
</dbReference>
<dbReference type="PANTHER" id="PTHR31064:SF30">
    <property type="entry name" value="HIGH-AFFINITY POTASSIUM TRANSPORT PROTEIN-RELATED"/>
    <property type="match status" value="1"/>
</dbReference>
<keyword evidence="5 11" id="KW-0812">Transmembrane</keyword>
<dbReference type="InterPro" id="IPR004773">
    <property type="entry name" value="K/Na_transp_Trk1/HKT1"/>
</dbReference>
<feature type="compositionally biased region" description="Basic and acidic residues" evidence="10">
    <location>
        <begin position="322"/>
        <end position="338"/>
    </location>
</feature>
<feature type="compositionally biased region" description="Basic residues" evidence="10">
    <location>
        <begin position="489"/>
        <end position="510"/>
    </location>
</feature>
<feature type="compositionally biased region" description="Polar residues" evidence="10">
    <location>
        <begin position="1260"/>
        <end position="1273"/>
    </location>
</feature>
<feature type="compositionally biased region" description="Basic and acidic residues" evidence="10">
    <location>
        <begin position="198"/>
        <end position="213"/>
    </location>
</feature>
<proteinExistence type="inferred from homology"/>
<gene>
    <name evidence="12" type="primary">TRK1</name>
    <name evidence="12" type="ORF">ZYGM_002206</name>
</gene>
<sequence>MISRTISRHPTLVTFSDKYRESFGRKFRDAVAATGHYVKPLRKYFFRNFLVVHYFYIISMSLLASVILYPVRNEKYIDILFLATGAATQGGLNTININELELYQQIVIYIFTFLTTPIAIHSTLAFVRLYWFERHFDGIRDSSKRNYKMRRTKTLMERELTARTISGSRQRSTTRQFTSPSRRRDDFQEKLFSGKMLNRDEQDSLADSSHEVNEEGELNNTNGKGLADPDRFSWSSSKTIEDNAEIHPSGRGLLFKEPKLKRHQNNSNLNSLQLPPPESFARRRSTDISPEDMYRSISMMKGQRQASTENDGPALVIGAPAERSDNKNAANRDMENIKAQKKAAYDSLKQSTMEKYPKGVPNKSVDEDLENNDYDDEGDDDDANDYDGYDNSHYVDDVEEDSIGSPTSSSNNAIKDVHDQNSASLSNSLNNKPRRDLALNSSVTSKALGTDSREITDESDTELSNYSRPRSSQGTQNRPAIHFDIAAPPRRKKLMDHSGPTRKSRRRRYRQGLPMPSGKSISQRLKKRLLFGPIERPYATKPKSSSGNALRDIMQHLDDSNTDGGKGKNVNSRSVSGESGHLPRANTFDHQYNSDDDNYTGHLGKSHSFDVGGTQDWNKLSTSPDFQRMIYEKWKRDKKGRKSLLKPKIRNPSISSPNISGLRRFYSNPEDIDEENTADGPRTNSIRREHTDNDLSDEEGNHGNSLNNRDSLDEEAGYFGNDLSFADDPSRGRLSRTYSANYLSWEPTVGRNSIFVNMTKEQKEELGGVEYRAIKLLCRILVGYYCGFWIMAFIFLVPWIVSRHRYGRIVREDGVSPAWWGFFTAMSAFADLGLTLTPDSMMSFQTTSYPTIIMMWFIIIGNTGFPVLLRFIIWVFFQLSPDLSLTRESLGFLLDHPRRCFTILFPSAATWWLLVTLVGLNAIDLIIFVILDLGSSLLHNLNRGYRVLVGLFQAISTRTAGFQIVDIGSLHPAVQVSYMLMMYVSVMPLAISIRRTNVYEEQSLGVYGGPNTETDDDKSGSESDEDESLGSSPSPGPKKKKKSTTSFIGAHLRRQLSFDLWYMFLGLFIICLAEGGKIKDPEKPAFNIFSILFEIVSAYGTVGLSLGYPNSDASFSGQFNTLSKLIIIALLIRGRHRGLPYTLDRAIMLPSDRLDNIDRFQDYQMRRRAQREGSTDPVTAYFRSGINSIKNGFRNMRAKLDEEDHLLSDFPDSSQQVNGGNPERDLQDRPPGAASNNYNTTYNNTSLDNAIDIHEEPKEVSNSPHDSSSQPQEPMSYFPDATPSRENSYRRSPSDPLSTIPSQGTPRHRTAPSLESYQIRPVDSMHVN</sequence>
<feature type="region of interest" description="Disordered" evidence="10">
    <location>
        <begin position="1257"/>
        <end position="1328"/>
    </location>
</feature>
<dbReference type="InterPro" id="IPR051143">
    <property type="entry name" value="TrkH_K-transport"/>
</dbReference>
<evidence type="ECO:0000256" key="10">
    <source>
        <dbReference type="SAM" id="MobiDB-lite"/>
    </source>
</evidence>
<feature type="region of interest" description="Disordered" evidence="10">
    <location>
        <begin position="1208"/>
        <end position="1245"/>
    </location>
</feature>
<comment type="similarity">
    <text evidence="2">Belongs to the TrkH potassium transport family.</text>
</comment>
<feature type="transmembrane region" description="Helical" evidence="11">
    <location>
        <begin position="911"/>
        <end position="933"/>
    </location>
</feature>
<evidence type="ECO:0000313" key="13">
    <source>
        <dbReference type="Proteomes" id="UP000301737"/>
    </source>
</evidence>
<keyword evidence="13" id="KW-1185">Reference proteome</keyword>
<evidence type="ECO:0000313" key="12">
    <source>
        <dbReference type="EMBL" id="GCE97484.1"/>
    </source>
</evidence>
<keyword evidence="3" id="KW-0813">Transport</keyword>
<feature type="compositionally biased region" description="Low complexity" evidence="10">
    <location>
        <begin position="651"/>
        <end position="660"/>
    </location>
</feature>
<evidence type="ECO:0000256" key="5">
    <source>
        <dbReference type="ARBA" id="ARBA00022692"/>
    </source>
</evidence>
<dbReference type="NCBIfam" id="TIGR00934">
    <property type="entry name" value="2a38euk"/>
    <property type="match status" value="1"/>
</dbReference>
<feature type="region of interest" description="Disordered" evidence="10">
    <location>
        <begin position="161"/>
        <end position="185"/>
    </location>
</feature>
<dbReference type="GO" id="GO:0005886">
    <property type="term" value="C:plasma membrane"/>
    <property type="evidence" value="ECO:0007669"/>
    <property type="project" value="InterPro"/>
</dbReference>
<feature type="compositionally biased region" description="Polar residues" evidence="10">
    <location>
        <begin position="404"/>
        <end position="413"/>
    </location>
</feature>
<dbReference type="Proteomes" id="UP000301737">
    <property type="component" value="Unassembled WGS sequence"/>
</dbReference>
<dbReference type="InterPro" id="IPR003445">
    <property type="entry name" value="Cat_transpt"/>
</dbReference>
<comment type="caution">
    <text evidence="12">The sequence shown here is derived from an EMBL/GenBank/DDBJ whole genome shotgun (WGS) entry which is preliminary data.</text>
</comment>
<evidence type="ECO:0000256" key="4">
    <source>
        <dbReference type="ARBA" id="ARBA00022538"/>
    </source>
</evidence>
<feature type="compositionally biased region" description="Acidic residues" evidence="10">
    <location>
        <begin position="367"/>
        <end position="388"/>
    </location>
</feature>
<keyword evidence="8" id="KW-0406">Ion transport</keyword>
<feature type="transmembrane region" description="Helical" evidence="11">
    <location>
        <begin position="817"/>
        <end position="837"/>
    </location>
</feature>
<evidence type="ECO:0000256" key="11">
    <source>
        <dbReference type="SAM" id="Phobius"/>
    </source>
</evidence>
<dbReference type="OrthoDB" id="9999863at2759"/>
<dbReference type="PIRSF" id="PIRSF002450">
    <property type="entry name" value="K+_transpter_TRK"/>
    <property type="match status" value="1"/>
</dbReference>
<protein>
    <submittedName>
        <fullName evidence="12">Low affinity potassium transporter</fullName>
    </submittedName>
</protein>
<accession>A0A4C2DZR1</accession>
<comment type="subcellular location">
    <subcellularLocation>
        <location evidence="1">Membrane</location>
        <topology evidence="1">Multi-pass membrane protein</topology>
    </subcellularLocation>
</comment>
<feature type="transmembrane region" description="Helical" evidence="11">
    <location>
        <begin position="976"/>
        <end position="993"/>
    </location>
</feature>
<dbReference type="Pfam" id="PF02386">
    <property type="entry name" value="TrkH"/>
    <property type="match status" value="1"/>
</dbReference>
<name>A0A4C2DZR1_9SACH</name>
<evidence type="ECO:0000256" key="9">
    <source>
        <dbReference type="ARBA" id="ARBA00023136"/>
    </source>
</evidence>
<feature type="region of interest" description="Disordered" evidence="10">
    <location>
        <begin position="300"/>
        <end position="521"/>
    </location>
</feature>
<feature type="region of interest" description="Disordered" evidence="10">
    <location>
        <begin position="1004"/>
        <end position="1043"/>
    </location>
</feature>
<dbReference type="GO" id="GO:0140107">
    <property type="term" value="F:high-affinity potassium ion transmembrane transporter activity"/>
    <property type="evidence" value="ECO:0007669"/>
    <property type="project" value="TreeGrafter"/>
</dbReference>
<evidence type="ECO:0000256" key="6">
    <source>
        <dbReference type="ARBA" id="ARBA00022958"/>
    </source>
</evidence>
<feature type="compositionally biased region" description="Low complexity" evidence="10">
    <location>
        <begin position="421"/>
        <end position="431"/>
    </location>
</feature>
<dbReference type="EMBL" id="BIMX01000002">
    <property type="protein sequence ID" value="GCE97484.1"/>
    <property type="molecule type" value="Genomic_DNA"/>
</dbReference>
<feature type="compositionally biased region" description="Low complexity" evidence="10">
    <location>
        <begin position="1236"/>
        <end position="1245"/>
    </location>
</feature>
<feature type="transmembrane region" description="Helical" evidence="11">
    <location>
        <begin position="1084"/>
        <end position="1108"/>
    </location>
</feature>
<keyword evidence="6" id="KW-0630">Potassium</keyword>
<feature type="transmembrane region" description="Helical" evidence="11">
    <location>
        <begin position="849"/>
        <end position="877"/>
    </location>
</feature>
<keyword evidence="4" id="KW-0633">Potassium transport</keyword>
<feature type="region of interest" description="Disordered" evidence="10">
    <location>
        <begin position="198"/>
        <end position="234"/>
    </location>
</feature>
<evidence type="ECO:0000256" key="3">
    <source>
        <dbReference type="ARBA" id="ARBA00022448"/>
    </source>
</evidence>
<feature type="compositionally biased region" description="Polar residues" evidence="10">
    <location>
        <begin position="462"/>
        <end position="478"/>
    </location>
</feature>
<feature type="compositionally biased region" description="Polar residues" evidence="10">
    <location>
        <begin position="163"/>
        <end position="180"/>
    </location>
</feature>
<reference evidence="12 13" key="1">
    <citation type="submission" date="2019-01" db="EMBL/GenBank/DDBJ databases">
        <title>Draft Genome Sequencing of Zygosaccharomyces mellis Ca-7.</title>
        <authorList>
            <person name="Shiwa Y."/>
            <person name="Kanesaki Y."/>
            <person name="Ishige T."/>
            <person name="Mura K."/>
            <person name="Hori T."/>
            <person name="Tamura T."/>
        </authorList>
    </citation>
    <scope>NUCLEOTIDE SEQUENCE [LARGE SCALE GENOMIC DNA]</scope>
    <source>
        <strain evidence="12 13">Ca-7</strain>
    </source>
</reference>
<feature type="transmembrane region" description="Helical" evidence="11">
    <location>
        <begin position="49"/>
        <end position="71"/>
    </location>
</feature>
<organism evidence="12 13">
    <name type="scientific">Zygosaccharomyces mellis</name>
    <dbReference type="NCBI Taxonomy" id="42258"/>
    <lineage>
        <taxon>Eukaryota</taxon>
        <taxon>Fungi</taxon>
        <taxon>Dikarya</taxon>
        <taxon>Ascomycota</taxon>
        <taxon>Saccharomycotina</taxon>
        <taxon>Saccharomycetes</taxon>
        <taxon>Saccharomycetales</taxon>
        <taxon>Saccharomycetaceae</taxon>
        <taxon>Zygosaccharomyces</taxon>
    </lineage>
</organism>
<feature type="transmembrane region" description="Helical" evidence="11">
    <location>
        <begin position="1060"/>
        <end position="1078"/>
    </location>
</feature>
<feature type="compositionally biased region" description="Polar residues" evidence="10">
    <location>
        <begin position="1295"/>
        <end position="1305"/>
    </location>
</feature>
<keyword evidence="7 11" id="KW-1133">Transmembrane helix</keyword>
<dbReference type="GO" id="GO:0030007">
    <property type="term" value="P:intracellular potassium ion homeostasis"/>
    <property type="evidence" value="ECO:0007669"/>
    <property type="project" value="InterPro"/>
</dbReference>
<feature type="region of interest" description="Disordered" evidence="10">
    <location>
        <begin position="641"/>
        <end position="711"/>
    </location>
</feature>
<evidence type="ECO:0000256" key="2">
    <source>
        <dbReference type="ARBA" id="ARBA00009137"/>
    </source>
</evidence>
<feature type="region of interest" description="Disordered" evidence="10">
    <location>
        <begin position="556"/>
        <end position="599"/>
    </location>
</feature>
<evidence type="ECO:0000256" key="8">
    <source>
        <dbReference type="ARBA" id="ARBA00023065"/>
    </source>
</evidence>